<sequence length="338" mass="36104">MTSRDWFASLTGFAEGDYESTQARLSVDGDELVSSVNGKRYGIGELSLPTLADLRERVRMGDAGRSTVRCLVGDSRALHADPEFADALFQVASQFNLLEMVSQHVTPEQGVTRYIDDPTQGPACAVAAGAGTIYRNYLVPVGDEIGQARDRQLDTLADVGVALSELLSRPVTELWEMRNGYALCTVEGLRAIAALLDQAGVDQRDALRGELAIGLHRNVEVTDATGDPRRSVSQAYCSALPVAYSRIPSAQWGPFAQLVLEAAYEATLLSAAEQATAGGSSTVLLTRVGGGAFGNAAEWIDAAIERALRIVERAGLDVRLVSYGGVDPSMQAIAQRWA</sequence>
<name>A0A7I7JMA1_9MYCO</name>
<keyword evidence="2" id="KW-1185">Reference proteome</keyword>
<organism evidence="1 2">
    <name type="scientific">Mycobacterium novum</name>
    <dbReference type="NCBI Taxonomy" id="2492438"/>
    <lineage>
        <taxon>Bacteria</taxon>
        <taxon>Bacillati</taxon>
        <taxon>Actinomycetota</taxon>
        <taxon>Actinomycetes</taxon>
        <taxon>Mycobacteriales</taxon>
        <taxon>Mycobacteriaceae</taxon>
        <taxon>Mycobacterium</taxon>
    </lineage>
</organism>
<dbReference type="EMBL" id="AP022562">
    <property type="protein sequence ID" value="BBX12122.1"/>
    <property type="molecule type" value="Genomic_DNA"/>
</dbReference>
<evidence type="ECO:0000313" key="1">
    <source>
        <dbReference type="EMBL" id="BBX12122.1"/>
    </source>
</evidence>
<evidence type="ECO:0000313" key="2">
    <source>
        <dbReference type="Proteomes" id="UP000466997"/>
    </source>
</evidence>
<dbReference type="PANTHER" id="PTHR35609:SF1">
    <property type="entry name" value="MACRO DOMAIN-CONTAINING PROTEIN"/>
    <property type="match status" value="1"/>
</dbReference>
<accession>A0A7I7JMA1</accession>
<dbReference type="RefSeq" id="WP_193465969.1">
    <property type="nucleotide sequence ID" value="NZ_AP022562.1"/>
</dbReference>
<gene>
    <name evidence="1" type="ORF">MNVM_12030</name>
</gene>
<dbReference type="KEGG" id="mnm:MNVM_12030"/>
<reference evidence="1 2" key="1">
    <citation type="journal article" date="2019" name="Emerg. Microbes Infect.">
        <title>Comprehensive subspecies identification of 175 nontuberculous mycobacteria species based on 7547 genomic profiles.</title>
        <authorList>
            <person name="Matsumoto Y."/>
            <person name="Kinjo T."/>
            <person name="Motooka D."/>
            <person name="Nabeya D."/>
            <person name="Jung N."/>
            <person name="Uechi K."/>
            <person name="Horii T."/>
            <person name="Iida T."/>
            <person name="Fujita J."/>
            <person name="Nakamura S."/>
        </authorList>
    </citation>
    <scope>NUCLEOTIDE SEQUENCE [LARGE SCALE GENOMIC DNA]</scope>
    <source>
        <strain evidence="1 2">JCM 6391</strain>
    </source>
</reference>
<dbReference type="AlphaFoldDB" id="A0A7I7JMA1"/>
<dbReference type="Proteomes" id="UP000466997">
    <property type="component" value="Chromosome"/>
</dbReference>
<protein>
    <submittedName>
        <fullName evidence="1">Uncharacterized protein</fullName>
    </submittedName>
</protein>
<proteinExistence type="predicted"/>
<dbReference type="PANTHER" id="PTHR35609">
    <property type="entry name" value="MACRO DOMAIN-CONTAINING PROTEIN"/>
    <property type="match status" value="1"/>
</dbReference>